<dbReference type="AlphaFoldDB" id="A0A1D2MPV1"/>
<comment type="caution">
    <text evidence="3">The sequence shown here is derived from an EMBL/GenBank/DDBJ whole genome shotgun (WGS) entry which is preliminary data.</text>
</comment>
<gene>
    <name evidence="3" type="ORF">Ocin01_11550</name>
</gene>
<accession>A0A1D2MPV1</accession>
<organism evidence="3 4">
    <name type="scientific">Orchesella cincta</name>
    <name type="common">Springtail</name>
    <name type="synonym">Podura cincta</name>
    <dbReference type="NCBI Taxonomy" id="48709"/>
    <lineage>
        <taxon>Eukaryota</taxon>
        <taxon>Metazoa</taxon>
        <taxon>Ecdysozoa</taxon>
        <taxon>Arthropoda</taxon>
        <taxon>Hexapoda</taxon>
        <taxon>Collembola</taxon>
        <taxon>Entomobryomorpha</taxon>
        <taxon>Entomobryoidea</taxon>
        <taxon>Orchesellidae</taxon>
        <taxon>Orchesellinae</taxon>
        <taxon>Orchesella</taxon>
    </lineage>
</organism>
<keyword evidence="4" id="KW-1185">Reference proteome</keyword>
<sequence>MTDIVVSLSFQKETPAQSKASDKGTSGKETKSSKKSSKRSSETSKYKDSSSTRSPANSKQLDLGAEDLSSNSDESTHEREIGASKVSSSGDGSGRILGRYETEPLYNATADSSKVGTVQDEDGEPIQGDSLVTSTRDSLEPSVSTEEEYPNSATSPAHSKSSEPAKQLVQSVSSSAHSPRVPGGPSSGSSSAFTPQSQSQGSQSAAGSSSMQKSSAGSIGASELPSTQPQAAASAAASLPQSQTLRYPPPQTNMLTPVLATVATALLAVRQHNVDNNLAMLGDQMKNRSMMMMKNANARSQGKGNRSGGGDSPVSPNSSDGDDLFEPPTEHGSAKKGQGNRGQQKPPVVSNLFDSLFGAEPSNSASRQQQQQQQNKPPSKPKGPSRFGPPLGQKKVQRKESSGAPQSNSQNAQCDINVNEEMPASAVELSVQEKLLKKLNRQERVVEEVKLCLKPHYIKKHVTKDEYKEILRRAVPKVCHSKTGEINPNKIRELIEAYVRKFRHSRKKP</sequence>
<dbReference type="PANTHER" id="PTHR12618">
    <property type="entry name" value="PHD AND RING FINGER DOMAIN-CONTAINING PROTEIN 1"/>
    <property type="match status" value="1"/>
</dbReference>
<dbReference type="InterPro" id="IPR047157">
    <property type="entry name" value="PHRF1/Atg35"/>
</dbReference>
<dbReference type="EMBL" id="LJIJ01000707">
    <property type="protein sequence ID" value="ODM95129.1"/>
    <property type="molecule type" value="Genomic_DNA"/>
</dbReference>
<feature type="compositionally biased region" description="Polar residues" evidence="1">
    <location>
        <begin position="130"/>
        <end position="144"/>
    </location>
</feature>
<feature type="region of interest" description="Disordered" evidence="1">
    <location>
        <begin position="1"/>
        <end position="251"/>
    </location>
</feature>
<feature type="compositionally biased region" description="Polar residues" evidence="1">
    <location>
        <begin position="151"/>
        <end position="177"/>
    </location>
</feature>
<proteinExistence type="predicted"/>
<feature type="region of interest" description="Disordered" evidence="1">
    <location>
        <begin position="297"/>
        <end position="419"/>
    </location>
</feature>
<evidence type="ECO:0000256" key="1">
    <source>
        <dbReference type="SAM" id="MobiDB-lite"/>
    </source>
</evidence>
<dbReference type="Proteomes" id="UP000094527">
    <property type="component" value="Unassembled WGS sequence"/>
</dbReference>
<evidence type="ECO:0000313" key="4">
    <source>
        <dbReference type="Proteomes" id="UP000094527"/>
    </source>
</evidence>
<feature type="compositionally biased region" description="Low complexity" evidence="1">
    <location>
        <begin position="178"/>
        <end position="245"/>
    </location>
</feature>
<dbReference type="PANTHER" id="PTHR12618:SF20">
    <property type="entry name" value="PHD AND RING FINGER DOMAIN-CONTAINING PROTEIN 1"/>
    <property type="match status" value="1"/>
</dbReference>
<feature type="compositionally biased region" description="Low complexity" evidence="1">
    <location>
        <begin position="361"/>
        <end position="390"/>
    </location>
</feature>
<feature type="compositionally biased region" description="Basic and acidic residues" evidence="1">
    <location>
        <begin position="39"/>
        <end position="50"/>
    </location>
</feature>
<dbReference type="OrthoDB" id="1935339at2759"/>
<dbReference type="STRING" id="48709.A0A1D2MPV1"/>
<feature type="compositionally biased region" description="Polar residues" evidence="1">
    <location>
        <begin position="8"/>
        <end position="19"/>
    </location>
</feature>
<feature type="compositionally biased region" description="Polar residues" evidence="1">
    <location>
        <begin position="403"/>
        <end position="416"/>
    </location>
</feature>
<dbReference type="InterPro" id="IPR057031">
    <property type="entry name" value="SFR19-like_C"/>
</dbReference>
<feature type="domain" description="SFR19-like C-terminal" evidence="2">
    <location>
        <begin position="430"/>
        <end position="508"/>
    </location>
</feature>
<dbReference type="Pfam" id="PF23030">
    <property type="entry name" value="SCAF11-like_C"/>
    <property type="match status" value="1"/>
</dbReference>
<evidence type="ECO:0000259" key="2">
    <source>
        <dbReference type="Pfam" id="PF23030"/>
    </source>
</evidence>
<feature type="compositionally biased region" description="Basic and acidic residues" evidence="1">
    <location>
        <begin position="20"/>
        <end position="32"/>
    </location>
</feature>
<protein>
    <submittedName>
        <fullName evidence="3">PHD and RING finger domain-containing protein 1</fullName>
    </submittedName>
</protein>
<name>A0A1D2MPV1_ORCCI</name>
<reference evidence="3 4" key="1">
    <citation type="journal article" date="2016" name="Genome Biol. Evol.">
        <title>Gene Family Evolution Reflects Adaptation to Soil Environmental Stressors in the Genome of the Collembolan Orchesella cincta.</title>
        <authorList>
            <person name="Faddeeva-Vakhrusheva A."/>
            <person name="Derks M.F."/>
            <person name="Anvar S.Y."/>
            <person name="Agamennone V."/>
            <person name="Suring W."/>
            <person name="Smit S."/>
            <person name="van Straalen N.M."/>
            <person name="Roelofs D."/>
        </authorList>
    </citation>
    <scope>NUCLEOTIDE SEQUENCE [LARGE SCALE GENOMIC DNA]</scope>
    <source>
        <tissue evidence="3">Mixed pool</tissue>
    </source>
</reference>
<evidence type="ECO:0000313" key="3">
    <source>
        <dbReference type="EMBL" id="ODM95129.1"/>
    </source>
</evidence>